<evidence type="ECO:0000313" key="1">
    <source>
        <dbReference type="EMBL" id="CAK7938623.1"/>
    </source>
</evidence>
<name>A0AAV1UZG7_9STRA</name>
<dbReference type="Proteomes" id="UP001162060">
    <property type="component" value="Unassembled WGS sequence"/>
</dbReference>
<organism evidence="1 2">
    <name type="scientific">Peronospora matthiolae</name>
    <dbReference type="NCBI Taxonomy" id="2874970"/>
    <lineage>
        <taxon>Eukaryota</taxon>
        <taxon>Sar</taxon>
        <taxon>Stramenopiles</taxon>
        <taxon>Oomycota</taxon>
        <taxon>Peronosporomycetes</taxon>
        <taxon>Peronosporales</taxon>
        <taxon>Peronosporaceae</taxon>
        <taxon>Peronospora</taxon>
    </lineage>
</organism>
<gene>
    <name evidence="1" type="ORF">PM001_LOCUS23773</name>
</gene>
<protein>
    <submittedName>
        <fullName evidence="1">Uncharacterized protein</fullName>
    </submittedName>
</protein>
<dbReference type="AlphaFoldDB" id="A0AAV1UZG7"/>
<proteinExistence type="predicted"/>
<comment type="caution">
    <text evidence="1">The sequence shown here is derived from an EMBL/GenBank/DDBJ whole genome shotgun (WGS) entry which is preliminary data.</text>
</comment>
<accession>A0AAV1UZG7</accession>
<evidence type="ECO:0000313" key="2">
    <source>
        <dbReference type="Proteomes" id="UP001162060"/>
    </source>
</evidence>
<reference evidence="1" key="1">
    <citation type="submission" date="2024-01" db="EMBL/GenBank/DDBJ databases">
        <authorList>
            <person name="Webb A."/>
        </authorList>
    </citation>
    <scope>NUCLEOTIDE SEQUENCE</scope>
    <source>
        <strain evidence="1">Pm1</strain>
    </source>
</reference>
<dbReference type="EMBL" id="CAKLBY020000231">
    <property type="protein sequence ID" value="CAK7938623.1"/>
    <property type="molecule type" value="Genomic_DNA"/>
</dbReference>
<sequence length="86" mass="9109">MAGLGLDYQGCDSFDACEVARENSPSLVGREGTTLNVGNDIVGETPFSSGLGPHTVRGVARGNPLGEEFEFYVTLYQMLVKALALV</sequence>